<accession>A0A026WN84</accession>
<dbReference type="Proteomes" id="UP000053097">
    <property type="component" value="Unassembled WGS sequence"/>
</dbReference>
<evidence type="ECO:0000313" key="1">
    <source>
        <dbReference type="EMBL" id="EZA57490.1"/>
    </source>
</evidence>
<feature type="non-terminal residue" evidence="1">
    <location>
        <position position="1"/>
    </location>
</feature>
<evidence type="ECO:0000313" key="2">
    <source>
        <dbReference type="Proteomes" id="UP000053097"/>
    </source>
</evidence>
<sequence>LEEPNYCYWPQGLKNVRTAIIRKMPVNDNWEKHKCDIISKHYTYESALKAEKEAVTSSESEIEVRQLGKRKIKSNKFKDYVDYVGPPRLVLSSKKSNKSGRTTY</sequence>
<gene>
    <name evidence="1" type="ORF">X777_02392</name>
</gene>
<keyword evidence="2" id="KW-1185">Reference proteome</keyword>
<dbReference type="AlphaFoldDB" id="A0A026WN84"/>
<proteinExistence type="predicted"/>
<protein>
    <submittedName>
        <fullName evidence="1">Uncharacterized protein</fullName>
    </submittedName>
</protein>
<name>A0A026WN84_OOCBI</name>
<organism evidence="1 2">
    <name type="scientific">Ooceraea biroi</name>
    <name type="common">Clonal raider ant</name>
    <name type="synonym">Cerapachys biroi</name>
    <dbReference type="NCBI Taxonomy" id="2015173"/>
    <lineage>
        <taxon>Eukaryota</taxon>
        <taxon>Metazoa</taxon>
        <taxon>Ecdysozoa</taxon>
        <taxon>Arthropoda</taxon>
        <taxon>Hexapoda</taxon>
        <taxon>Insecta</taxon>
        <taxon>Pterygota</taxon>
        <taxon>Neoptera</taxon>
        <taxon>Endopterygota</taxon>
        <taxon>Hymenoptera</taxon>
        <taxon>Apocrita</taxon>
        <taxon>Aculeata</taxon>
        <taxon>Formicoidea</taxon>
        <taxon>Formicidae</taxon>
        <taxon>Dorylinae</taxon>
        <taxon>Ooceraea</taxon>
    </lineage>
</organism>
<reference evidence="1 2" key="1">
    <citation type="journal article" date="2014" name="Curr. Biol.">
        <title>The genome of the clonal raider ant Cerapachys biroi.</title>
        <authorList>
            <person name="Oxley P.R."/>
            <person name="Ji L."/>
            <person name="Fetter-Pruneda I."/>
            <person name="McKenzie S.K."/>
            <person name="Li C."/>
            <person name="Hu H."/>
            <person name="Zhang G."/>
            <person name="Kronauer D.J."/>
        </authorList>
    </citation>
    <scope>NUCLEOTIDE SEQUENCE [LARGE SCALE GENOMIC DNA]</scope>
</reference>
<dbReference type="EMBL" id="KK107146">
    <property type="protein sequence ID" value="EZA57490.1"/>
    <property type="molecule type" value="Genomic_DNA"/>
</dbReference>